<evidence type="ECO:0008006" key="3">
    <source>
        <dbReference type="Google" id="ProtNLM"/>
    </source>
</evidence>
<comment type="caution">
    <text evidence="1">The sequence shown here is derived from an EMBL/GenBank/DDBJ whole genome shotgun (WGS) entry which is preliminary data.</text>
</comment>
<dbReference type="SUPFAM" id="SSF56563">
    <property type="entry name" value="Major capsid protein gp5"/>
    <property type="match status" value="1"/>
</dbReference>
<protein>
    <recommendedName>
        <fullName evidence="3">Phage capsid family</fullName>
    </recommendedName>
</protein>
<dbReference type="OrthoDB" id="1733209at2"/>
<dbReference type="eggNOG" id="ENOG502Z8R9">
    <property type="taxonomic scope" value="Bacteria"/>
</dbReference>
<dbReference type="Proteomes" id="UP000004259">
    <property type="component" value="Unassembled WGS sequence"/>
</dbReference>
<evidence type="ECO:0000313" key="2">
    <source>
        <dbReference type="Proteomes" id="UP000004259"/>
    </source>
</evidence>
<dbReference type="RefSeq" id="WP_002852906.1">
    <property type="nucleotide sequence ID" value="NZ_ADKM02000130.1"/>
</dbReference>
<accession>E9SH77</accession>
<sequence length="321" mass="34967">MYDNIRLDKAMYNITGKSFTQALTELDPDEGYKDTELRGLDAFERQLKRFGIKVSGADSDRVEKFFVTAQSAVLFPEYVRRMIKKGIEQTCISDVVCGAVSKTDGVDYRGFSVTSTAIVTVDEGDDLPETTVKLSSSAKSLKKFSKLLSCSYESVRRQRLEAFGIMLKEIGAQVGRGINSYMCLELALGVTPSSISGQTITYADLAAFWSSMSAHDMDVMVCHPAVMAQILALPEMKFCVSDYMKNGRIKTPYGVTLVKCAQIGTSKILGVDSTVAAELVLGSDVMVDTDRLITNQMNEVSCSVLLGVSKVIPDAVAVLTV</sequence>
<dbReference type="Pfam" id="PF25209">
    <property type="entry name" value="Phage_capsid_4"/>
    <property type="match status" value="1"/>
</dbReference>
<dbReference type="AlphaFoldDB" id="E9SH77"/>
<evidence type="ECO:0000313" key="1">
    <source>
        <dbReference type="EMBL" id="EGC01399.1"/>
    </source>
</evidence>
<reference evidence="1 2" key="1">
    <citation type="submission" date="2011-02" db="EMBL/GenBank/DDBJ databases">
        <authorList>
            <person name="Nelson K.E."/>
            <person name="Sutton G."/>
            <person name="Torralba M."/>
            <person name="Durkin S."/>
            <person name="Harkins D."/>
            <person name="Montgomery R."/>
            <person name="Ziemer C."/>
            <person name="Klaassens E."/>
            <person name="Ocuiv P."/>
            <person name="Morrison M."/>
        </authorList>
    </citation>
    <scope>NUCLEOTIDE SEQUENCE [LARGE SCALE GENOMIC DNA]</scope>
    <source>
        <strain evidence="1 2">8</strain>
    </source>
</reference>
<name>E9SH77_RUMAL</name>
<organism evidence="1 2">
    <name type="scientific">Ruminococcus albus 8</name>
    <dbReference type="NCBI Taxonomy" id="246199"/>
    <lineage>
        <taxon>Bacteria</taxon>
        <taxon>Bacillati</taxon>
        <taxon>Bacillota</taxon>
        <taxon>Clostridia</taxon>
        <taxon>Eubacteriales</taxon>
        <taxon>Oscillospiraceae</taxon>
        <taxon>Ruminococcus</taxon>
    </lineage>
</organism>
<keyword evidence="2" id="KW-1185">Reference proteome</keyword>
<dbReference type="EMBL" id="ADKM02000130">
    <property type="protein sequence ID" value="EGC01399.1"/>
    <property type="molecule type" value="Genomic_DNA"/>
</dbReference>
<proteinExistence type="predicted"/>
<dbReference type="STRING" id="246199.CUS_7605"/>
<gene>
    <name evidence="1" type="ORF">CUS_7605</name>
</gene>